<sequence>MAYPSAVSRPTVWRPMPREPPVTIATRGEAEGWAGAAIRSRDDYAYYTGIARSWRWPR</sequence>
<protein>
    <submittedName>
        <fullName evidence="1">Uncharacterized protein</fullName>
    </submittedName>
</protein>
<dbReference type="Proteomes" id="UP001305606">
    <property type="component" value="Chromosome"/>
</dbReference>
<proteinExistence type="predicted"/>
<evidence type="ECO:0000313" key="2">
    <source>
        <dbReference type="Proteomes" id="UP001305606"/>
    </source>
</evidence>
<reference evidence="1 2" key="1">
    <citation type="submission" date="2023-02" db="EMBL/GenBank/DDBJ databases">
        <title>Streptomyces sp. SCA4-21 with antifungal activity against Fusarium oxysporum f. sp. cubense, Streptomyces sp. SCA2-17 with antifungal activity against Fusarium oxysporum f. sp. cubense.</title>
        <authorList>
            <person name="Qi D."/>
        </authorList>
    </citation>
    <scope>NUCLEOTIDE SEQUENCE [LARGE SCALE GENOMIC DNA]</scope>
    <source>
        <strain evidence="1 2">SCA4-21</strain>
    </source>
</reference>
<keyword evidence="2" id="KW-1185">Reference proteome</keyword>
<gene>
    <name evidence="1" type="ORF">PS467_40370</name>
</gene>
<evidence type="ECO:0000313" key="1">
    <source>
        <dbReference type="EMBL" id="WNF01161.1"/>
    </source>
</evidence>
<dbReference type="RefSeq" id="WP_311039486.1">
    <property type="nucleotide sequence ID" value="NZ_CP117522.1"/>
</dbReference>
<organism evidence="1 2">
    <name type="scientific">Streptomyces luomodiensis</name>
    <dbReference type="NCBI Taxonomy" id="3026192"/>
    <lineage>
        <taxon>Bacteria</taxon>
        <taxon>Bacillati</taxon>
        <taxon>Actinomycetota</taxon>
        <taxon>Actinomycetes</taxon>
        <taxon>Kitasatosporales</taxon>
        <taxon>Streptomycetaceae</taxon>
        <taxon>Streptomyces</taxon>
    </lineage>
</organism>
<dbReference type="EMBL" id="CP117522">
    <property type="protein sequence ID" value="WNF01161.1"/>
    <property type="molecule type" value="Genomic_DNA"/>
</dbReference>
<accession>A0ABY9VAY5</accession>
<name>A0ABY9VAY5_9ACTN</name>